<dbReference type="InterPro" id="IPR010920">
    <property type="entry name" value="LSM_dom_sf"/>
</dbReference>
<dbReference type="RefSeq" id="XP_005362816.1">
    <property type="nucleotide sequence ID" value="XM_005362759.3"/>
</dbReference>
<dbReference type="SUPFAM" id="SSF50182">
    <property type="entry name" value="Sm-like ribonucleoproteins"/>
    <property type="match status" value="1"/>
</dbReference>
<organism evidence="13 14">
    <name type="scientific">Microtus ochrogaster</name>
    <name type="common">Prairie vole</name>
    <dbReference type="NCBI Taxonomy" id="79684"/>
    <lineage>
        <taxon>Eukaryota</taxon>
        <taxon>Metazoa</taxon>
        <taxon>Chordata</taxon>
        <taxon>Craniata</taxon>
        <taxon>Vertebrata</taxon>
        <taxon>Euteleostomi</taxon>
        <taxon>Mammalia</taxon>
        <taxon>Eutheria</taxon>
        <taxon>Euarchontoglires</taxon>
        <taxon>Glires</taxon>
        <taxon>Rodentia</taxon>
        <taxon>Myomorpha</taxon>
        <taxon>Muroidea</taxon>
        <taxon>Cricetidae</taxon>
        <taxon>Arvicolinae</taxon>
        <taxon>Microtus</taxon>
    </lineage>
</organism>
<dbReference type="InterPro" id="IPR025762">
    <property type="entry name" value="DFDF"/>
</dbReference>
<feature type="short sequence motif" description="TFG box" evidence="7">
    <location>
        <begin position="330"/>
        <end position="350"/>
    </location>
</feature>
<feature type="domain" description="Sm" evidence="12">
    <location>
        <begin position="1"/>
        <end position="83"/>
    </location>
</feature>
<keyword evidence="5" id="KW-0687">Ribonucleoprotein</keyword>
<feature type="short sequence motif" description="FFD box" evidence="6">
    <location>
        <begin position="310"/>
        <end position="326"/>
    </location>
</feature>
<proteinExistence type="inferred from homology"/>
<reference evidence="14" key="1">
    <citation type="submission" date="2025-08" db="UniProtKB">
        <authorList>
            <consortium name="RefSeq"/>
        </authorList>
    </citation>
    <scope>IDENTIFICATION</scope>
</reference>
<evidence type="ECO:0000259" key="11">
    <source>
        <dbReference type="PROSITE" id="PS51536"/>
    </source>
</evidence>
<dbReference type="PANTHER" id="PTHR13586:SF1">
    <property type="entry name" value="PROTEIN LSM14 HOMOLOG B"/>
    <property type="match status" value="1"/>
</dbReference>
<dbReference type="PROSITE" id="PS51513">
    <property type="entry name" value="FFD"/>
    <property type="match status" value="1"/>
</dbReference>
<dbReference type="SMART" id="SM01271">
    <property type="entry name" value="LSM14"/>
    <property type="match status" value="1"/>
</dbReference>
<dbReference type="PROSITE" id="PS52002">
    <property type="entry name" value="SM"/>
    <property type="match status" value="1"/>
</dbReference>
<protein>
    <submittedName>
        <fullName evidence="14">Protein LSM14 homolog B isoform X2</fullName>
    </submittedName>
</protein>
<name>A0ABM0LBI3_MICOH</name>
<evidence type="ECO:0000313" key="13">
    <source>
        <dbReference type="Proteomes" id="UP000694915"/>
    </source>
</evidence>
<gene>
    <name evidence="14" type="primary">Lsm14b</name>
</gene>
<evidence type="ECO:0000259" key="9">
    <source>
        <dbReference type="PROSITE" id="PS51512"/>
    </source>
</evidence>
<dbReference type="Gene3D" id="2.30.30.100">
    <property type="match status" value="1"/>
</dbReference>
<keyword evidence="4" id="KW-0810">Translation regulation</keyword>
<comment type="subcellular location">
    <subcellularLocation>
        <location evidence="1">Cytoplasm</location>
        <location evidence="1">Cytoplasmic ribonucleoprotein granule</location>
    </subcellularLocation>
</comment>
<dbReference type="Proteomes" id="UP000694915">
    <property type="component" value="Linkage group LG8"/>
</dbReference>
<dbReference type="InterPro" id="IPR019050">
    <property type="entry name" value="FDF_dom"/>
</dbReference>
<evidence type="ECO:0000256" key="4">
    <source>
        <dbReference type="ARBA" id="ARBA00022845"/>
    </source>
</evidence>
<feature type="region of interest" description="Disordered" evidence="8">
    <location>
        <begin position="280"/>
        <end position="308"/>
    </location>
</feature>
<feature type="region of interest" description="Disordered" evidence="8">
    <location>
        <begin position="157"/>
        <end position="248"/>
    </location>
</feature>
<accession>A0ABM0LBI3</accession>
<feature type="domain" description="DFDF" evidence="9">
    <location>
        <begin position="241"/>
        <end position="277"/>
    </location>
</feature>
<dbReference type="InterPro" id="IPR047575">
    <property type="entry name" value="Sm"/>
</dbReference>
<keyword evidence="13" id="KW-1185">Reference proteome</keyword>
<evidence type="ECO:0000259" key="10">
    <source>
        <dbReference type="PROSITE" id="PS51513"/>
    </source>
</evidence>
<evidence type="ECO:0000256" key="3">
    <source>
        <dbReference type="ARBA" id="ARBA00022473"/>
    </source>
</evidence>
<dbReference type="InterPro" id="IPR025761">
    <property type="entry name" value="FFD_box"/>
</dbReference>
<keyword evidence="3" id="KW-0217">Developmental protein</keyword>
<evidence type="ECO:0000256" key="5">
    <source>
        <dbReference type="ARBA" id="ARBA00023274"/>
    </source>
</evidence>
<dbReference type="Pfam" id="PF12701">
    <property type="entry name" value="LSM14"/>
    <property type="match status" value="1"/>
</dbReference>
<dbReference type="GeneID" id="101989885"/>
<dbReference type="CDD" id="cd01736">
    <property type="entry name" value="LSm14_N"/>
    <property type="match status" value="1"/>
</dbReference>
<dbReference type="InterPro" id="IPR025768">
    <property type="entry name" value="TFG_box"/>
</dbReference>
<dbReference type="PROSITE" id="PS51536">
    <property type="entry name" value="TFG"/>
    <property type="match status" value="1"/>
</dbReference>
<dbReference type="Pfam" id="PF09532">
    <property type="entry name" value="FDF"/>
    <property type="match status" value="1"/>
</dbReference>
<feature type="compositionally biased region" description="Basic and acidic residues" evidence="8">
    <location>
        <begin position="280"/>
        <end position="290"/>
    </location>
</feature>
<evidence type="ECO:0000256" key="8">
    <source>
        <dbReference type="SAM" id="MobiDB-lite"/>
    </source>
</evidence>
<evidence type="ECO:0000256" key="2">
    <source>
        <dbReference type="ARBA" id="ARBA00010415"/>
    </source>
</evidence>
<dbReference type="InterPro" id="IPR025609">
    <property type="entry name" value="Lsm14-like_N"/>
</dbReference>
<feature type="compositionally biased region" description="Basic residues" evidence="8">
    <location>
        <begin position="219"/>
        <end position="235"/>
    </location>
</feature>
<evidence type="ECO:0000313" key="14">
    <source>
        <dbReference type="RefSeq" id="XP_005362816.1"/>
    </source>
</evidence>
<dbReference type="PROSITE" id="PS51512">
    <property type="entry name" value="DFDF"/>
    <property type="match status" value="1"/>
</dbReference>
<evidence type="ECO:0000256" key="7">
    <source>
        <dbReference type="PROSITE-ProRule" id="PRU00869"/>
    </source>
</evidence>
<feature type="compositionally biased region" description="Polar residues" evidence="8">
    <location>
        <begin position="178"/>
        <end position="196"/>
    </location>
</feature>
<dbReference type="SMART" id="SM01199">
    <property type="entry name" value="FDF"/>
    <property type="match status" value="1"/>
</dbReference>
<sequence>MSGSSGTPYLGSKISLISKAQIRYEGILYTIDTDNSTVALAKVRSFGTEDRPTDRPAPPREEIYEYIIFRGSDIKDITVCEPPKAQHTLPQDPAIVQSSLGSASASPFQPHVPYSPFRGMPPYGQLAASSLLSQQYAASLGLGAGFSSTPVGKSPMVEQAVQTSSADNLNAKKLLPTKVTSGTQLNGRQAQPSSKTAIDVVQSAPVHTQGQVNDENRRPPRRRSGNRRTRNRSRGQNRPTNVKENTIKFEGDFDFESANAQFNREELDKEFKKKLNFKEDKAEKGEEKDPTVMTQSEETPTEEDLLGPNCYYDKSKSFFDNISSELKTSSRRTTWAEERKLNTETFGVSGRFLRGRSSRGGFRGGRGNGTTRRNPTSHRAGTGRV</sequence>
<evidence type="ECO:0000256" key="1">
    <source>
        <dbReference type="ARBA" id="ARBA00004331"/>
    </source>
</evidence>
<feature type="domain" description="TFG box profile" evidence="11">
    <location>
        <begin position="330"/>
        <end position="350"/>
    </location>
</feature>
<evidence type="ECO:0000256" key="6">
    <source>
        <dbReference type="PROSITE-ProRule" id="PRU00846"/>
    </source>
</evidence>
<evidence type="ECO:0000259" key="12">
    <source>
        <dbReference type="PROSITE" id="PS52002"/>
    </source>
</evidence>
<feature type="region of interest" description="Disordered" evidence="8">
    <location>
        <begin position="352"/>
        <end position="385"/>
    </location>
</feature>
<feature type="domain" description="FFD box profile" evidence="10">
    <location>
        <begin position="310"/>
        <end position="326"/>
    </location>
</feature>
<dbReference type="PANTHER" id="PTHR13586">
    <property type="entry name" value="SCD6 PROTEIN-RELATED"/>
    <property type="match status" value="1"/>
</dbReference>
<comment type="similarity">
    <text evidence="2">Belongs to the LSM14 family.</text>
</comment>